<dbReference type="Proteomes" id="UP000630097">
    <property type="component" value="Unassembled WGS sequence"/>
</dbReference>
<evidence type="ECO:0000313" key="4">
    <source>
        <dbReference type="EMBL" id="GIG83737.1"/>
    </source>
</evidence>
<proteinExistence type="predicted"/>
<feature type="transmembrane region" description="Helical" evidence="2">
    <location>
        <begin position="24"/>
        <end position="44"/>
    </location>
</feature>
<keyword evidence="5" id="KW-1185">Reference proteome</keyword>
<evidence type="ECO:0000259" key="3">
    <source>
        <dbReference type="Pfam" id="PF11611"/>
    </source>
</evidence>
<evidence type="ECO:0000256" key="1">
    <source>
        <dbReference type="ARBA" id="ARBA00022729"/>
    </source>
</evidence>
<dbReference type="EMBL" id="BONV01000043">
    <property type="protein sequence ID" value="GIG83737.1"/>
    <property type="molecule type" value="Genomic_DNA"/>
</dbReference>
<gene>
    <name evidence="4" type="ORF">Pka01_68640</name>
</gene>
<evidence type="ECO:0000256" key="2">
    <source>
        <dbReference type="SAM" id="Phobius"/>
    </source>
</evidence>
<reference evidence="4 5" key="1">
    <citation type="submission" date="2021-01" db="EMBL/GenBank/DDBJ databases">
        <title>Whole genome shotgun sequence of Planotetraspora kaengkrachanensis NBRC 104272.</title>
        <authorList>
            <person name="Komaki H."/>
            <person name="Tamura T."/>
        </authorList>
    </citation>
    <scope>NUCLEOTIDE SEQUENCE [LARGE SCALE GENOMIC DNA]</scope>
    <source>
        <strain evidence="4 5">NBRC 104272</strain>
    </source>
</reference>
<keyword evidence="2" id="KW-1133">Transmembrane helix</keyword>
<evidence type="ECO:0000313" key="5">
    <source>
        <dbReference type="Proteomes" id="UP000630097"/>
    </source>
</evidence>
<dbReference type="InterPro" id="IPR029050">
    <property type="entry name" value="Immunoprotect_excell_Ig-like"/>
</dbReference>
<protein>
    <recommendedName>
        <fullName evidence="3">DUF4352 domain-containing protein</fullName>
    </recommendedName>
</protein>
<name>A0A8J3PZ79_9ACTN</name>
<keyword evidence="1" id="KW-0732">Signal</keyword>
<dbReference type="AlphaFoldDB" id="A0A8J3PZ79"/>
<sequence length="223" mass="24144">MTVTQQEQRTARPAARRQPERRSVFGRVVAIVAGLALAAAAVWAQSHSMSYEQKGSYLTTKGEIGQFVETNRYTVKVTTVTAAHSVDTRVTPGSSAVKVETNSLFVLVNLRATSRSEPMRLNSLGPPLLLTADGRRYRPTDKVDESLTFFAKQIQPGFWSTGTLVYEVPPTALPGARFVFIPPDSAIVVDNSTPEAEIDLGLTDAAAARLVSRAEAFHPLVSS</sequence>
<keyword evidence="2" id="KW-0812">Transmembrane</keyword>
<accession>A0A8J3PZ79</accession>
<organism evidence="4 5">
    <name type="scientific">Planotetraspora kaengkrachanensis</name>
    <dbReference type="NCBI Taxonomy" id="575193"/>
    <lineage>
        <taxon>Bacteria</taxon>
        <taxon>Bacillati</taxon>
        <taxon>Actinomycetota</taxon>
        <taxon>Actinomycetes</taxon>
        <taxon>Streptosporangiales</taxon>
        <taxon>Streptosporangiaceae</taxon>
        <taxon>Planotetraspora</taxon>
    </lineage>
</organism>
<dbReference type="Pfam" id="PF11611">
    <property type="entry name" value="DUF4352"/>
    <property type="match status" value="1"/>
</dbReference>
<dbReference type="RefSeq" id="WP_203887035.1">
    <property type="nucleotide sequence ID" value="NZ_BAABHH010000005.1"/>
</dbReference>
<feature type="domain" description="DUF4352" evidence="3">
    <location>
        <begin position="63"/>
        <end position="173"/>
    </location>
</feature>
<comment type="caution">
    <text evidence="4">The sequence shown here is derived from an EMBL/GenBank/DDBJ whole genome shotgun (WGS) entry which is preliminary data.</text>
</comment>
<dbReference type="InterPro" id="IPR029051">
    <property type="entry name" value="DUF4352"/>
</dbReference>
<keyword evidence="2" id="KW-0472">Membrane</keyword>
<dbReference type="Gene3D" id="2.60.40.1240">
    <property type="match status" value="1"/>
</dbReference>